<keyword evidence="1" id="KW-0472">Membrane</keyword>
<gene>
    <name evidence="2" type="ORF">GCM10007170_45290</name>
</gene>
<keyword evidence="1" id="KW-0812">Transmembrane</keyword>
<keyword evidence="1" id="KW-1133">Transmembrane helix</keyword>
<accession>A0ABQ2AZD7</accession>
<evidence type="ECO:0000256" key="1">
    <source>
        <dbReference type="SAM" id="Phobius"/>
    </source>
</evidence>
<evidence type="ECO:0000313" key="2">
    <source>
        <dbReference type="EMBL" id="GGI02777.1"/>
    </source>
</evidence>
<feature type="transmembrane region" description="Helical" evidence="1">
    <location>
        <begin position="12"/>
        <end position="31"/>
    </location>
</feature>
<comment type="caution">
    <text evidence="2">The sequence shown here is derived from an EMBL/GenBank/DDBJ whole genome shotgun (WGS) entry which is preliminary data.</text>
</comment>
<sequence>MPVPATSNNSPRVIVLPIMVLVLINLTLLTVVRPAPWARVFLACQLFGTAWVMVWMVRALRRRPGSGRPGTSNSPGL</sequence>
<dbReference type="Proteomes" id="UP000643279">
    <property type="component" value="Unassembled WGS sequence"/>
</dbReference>
<evidence type="ECO:0000313" key="3">
    <source>
        <dbReference type="Proteomes" id="UP000643279"/>
    </source>
</evidence>
<feature type="transmembrane region" description="Helical" evidence="1">
    <location>
        <begin position="37"/>
        <end position="57"/>
    </location>
</feature>
<proteinExistence type="predicted"/>
<organism evidence="2 3">
    <name type="scientific">Arthrobacter liuii</name>
    <dbReference type="NCBI Taxonomy" id="1476996"/>
    <lineage>
        <taxon>Bacteria</taxon>
        <taxon>Bacillati</taxon>
        <taxon>Actinomycetota</taxon>
        <taxon>Actinomycetes</taxon>
        <taxon>Micrococcales</taxon>
        <taxon>Micrococcaceae</taxon>
        <taxon>Arthrobacter</taxon>
    </lineage>
</organism>
<dbReference type="EMBL" id="BMFW01000051">
    <property type="protein sequence ID" value="GGI02777.1"/>
    <property type="molecule type" value="Genomic_DNA"/>
</dbReference>
<keyword evidence="3" id="KW-1185">Reference proteome</keyword>
<reference evidence="3" key="1">
    <citation type="journal article" date="2019" name="Int. J. Syst. Evol. Microbiol.">
        <title>The Global Catalogue of Microorganisms (GCM) 10K type strain sequencing project: providing services to taxonomists for standard genome sequencing and annotation.</title>
        <authorList>
            <consortium name="The Broad Institute Genomics Platform"/>
            <consortium name="The Broad Institute Genome Sequencing Center for Infectious Disease"/>
            <person name="Wu L."/>
            <person name="Ma J."/>
        </authorList>
    </citation>
    <scope>NUCLEOTIDE SEQUENCE [LARGE SCALE GENOMIC DNA]</scope>
    <source>
        <strain evidence="3">CGMCC 1.12778</strain>
    </source>
</reference>
<name>A0ABQ2AZD7_9MICC</name>
<protein>
    <submittedName>
        <fullName evidence="2">Uncharacterized protein</fullName>
    </submittedName>
</protein>